<dbReference type="GO" id="GO:0030490">
    <property type="term" value="P:maturation of SSU-rRNA"/>
    <property type="evidence" value="ECO:0007669"/>
    <property type="project" value="UniProtKB-UniRule"/>
</dbReference>
<comment type="similarity">
    <text evidence="2">Belongs to the RbfA family.</text>
</comment>
<comment type="caution">
    <text evidence="3">The sequence shown here is derived from an EMBL/GenBank/DDBJ whole genome shotgun (WGS) entry which is preliminary data.</text>
</comment>
<dbReference type="NCBIfam" id="TIGR00082">
    <property type="entry name" value="rbfA"/>
    <property type="match status" value="1"/>
</dbReference>
<keyword evidence="1 2" id="KW-0690">Ribosome biogenesis</keyword>
<dbReference type="InterPro" id="IPR000238">
    <property type="entry name" value="RbfA"/>
</dbReference>
<comment type="subunit">
    <text evidence="2">Monomer. Binds 30S ribosomal subunits, but not 50S ribosomal subunits or 70S ribosomes.</text>
</comment>
<sequence length="135" mass="14988">MPREFTRAERVSDAVQQELAVLIRDEVRDPRVGMVSVTDVDVSRDLAYAKIHVTFVGDRDQQEIDQAVRALNGAAGYLRKLLAASIKLRVTPKLTFIYDESGRRGQHLSALIDYAMSTQDADKKSDTEVAGSKGH</sequence>
<evidence type="ECO:0000256" key="1">
    <source>
        <dbReference type="ARBA" id="ARBA00022517"/>
    </source>
</evidence>
<dbReference type="GO" id="GO:0005829">
    <property type="term" value="C:cytosol"/>
    <property type="evidence" value="ECO:0007669"/>
    <property type="project" value="TreeGrafter"/>
</dbReference>
<reference evidence="3 4" key="1">
    <citation type="submission" date="2019-02" db="EMBL/GenBank/DDBJ databases">
        <title>Prokaryotic population dynamics and viral predation in marine succession experiment using metagenomics: the confinement effect.</title>
        <authorList>
            <person name="Haro-Moreno J.M."/>
            <person name="Rodriguez-Valera F."/>
            <person name="Lopez-Perez M."/>
        </authorList>
    </citation>
    <scope>NUCLEOTIDE SEQUENCE [LARGE SCALE GENOMIC DNA]</scope>
    <source>
        <strain evidence="3">MED-G170</strain>
    </source>
</reference>
<dbReference type="AlphaFoldDB" id="A0A520MHS8"/>
<dbReference type="Proteomes" id="UP000315889">
    <property type="component" value="Unassembled WGS sequence"/>
</dbReference>
<dbReference type="SUPFAM" id="SSF89919">
    <property type="entry name" value="Ribosome-binding factor A, RbfA"/>
    <property type="match status" value="1"/>
</dbReference>
<dbReference type="InterPro" id="IPR020053">
    <property type="entry name" value="Ribosome-bd_factorA_CS"/>
</dbReference>
<comment type="subcellular location">
    <subcellularLocation>
        <location evidence="2">Cytoplasm</location>
    </subcellularLocation>
</comment>
<gene>
    <name evidence="2 3" type="primary">rbfA</name>
    <name evidence="3" type="ORF">EVB03_03175</name>
</gene>
<dbReference type="InterPro" id="IPR015946">
    <property type="entry name" value="KH_dom-like_a/b"/>
</dbReference>
<dbReference type="PANTHER" id="PTHR33515">
    <property type="entry name" value="RIBOSOME-BINDING FACTOR A, CHLOROPLASTIC-RELATED"/>
    <property type="match status" value="1"/>
</dbReference>
<dbReference type="Gene3D" id="3.30.300.20">
    <property type="match status" value="1"/>
</dbReference>
<evidence type="ECO:0000256" key="2">
    <source>
        <dbReference type="HAMAP-Rule" id="MF_00003"/>
    </source>
</evidence>
<dbReference type="GO" id="GO:0043024">
    <property type="term" value="F:ribosomal small subunit binding"/>
    <property type="evidence" value="ECO:0007669"/>
    <property type="project" value="TreeGrafter"/>
</dbReference>
<comment type="function">
    <text evidence="2">One of several proteins that assist in the late maturation steps of the functional core of the 30S ribosomal subunit. Associates with free 30S ribosomal subunits (but not with 30S subunits that are part of 70S ribosomes or polysomes). Required for efficient processing of 16S rRNA. May interact with the 5'-terminal helix region of 16S rRNA.</text>
</comment>
<dbReference type="Pfam" id="PF02033">
    <property type="entry name" value="RBFA"/>
    <property type="match status" value="1"/>
</dbReference>
<evidence type="ECO:0000313" key="4">
    <source>
        <dbReference type="Proteomes" id="UP000315889"/>
    </source>
</evidence>
<keyword evidence="2" id="KW-0963">Cytoplasm</keyword>
<dbReference type="PANTHER" id="PTHR33515:SF1">
    <property type="entry name" value="RIBOSOME-BINDING FACTOR A, CHLOROPLASTIC-RELATED"/>
    <property type="match status" value="1"/>
</dbReference>
<dbReference type="InterPro" id="IPR023799">
    <property type="entry name" value="RbfA_dom_sf"/>
</dbReference>
<evidence type="ECO:0000313" key="3">
    <source>
        <dbReference type="EMBL" id="RZO20727.1"/>
    </source>
</evidence>
<organism evidence="3 4">
    <name type="scientific">SAR92 clade bacterium</name>
    <dbReference type="NCBI Taxonomy" id="2315479"/>
    <lineage>
        <taxon>Bacteria</taxon>
        <taxon>Pseudomonadati</taxon>
        <taxon>Pseudomonadota</taxon>
        <taxon>Gammaproteobacteria</taxon>
        <taxon>Cellvibrionales</taxon>
        <taxon>Porticoccaceae</taxon>
        <taxon>SAR92 clade</taxon>
    </lineage>
</organism>
<dbReference type="HAMAP" id="MF_00003">
    <property type="entry name" value="RbfA"/>
    <property type="match status" value="1"/>
</dbReference>
<proteinExistence type="inferred from homology"/>
<protein>
    <recommendedName>
        <fullName evidence="2">Ribosome-binding factor A</fullName>
    </recommendedName>
</protein>
<name>A0A520MHS8_9GAMM</name>
<dbReference type="PROSITE" id="PS01319">
    <property type="entry name" value="RBFA"/>
    <property type="match status" value="1"/>
</dbReference>
<dbReference type="EMBL" id="SHBP01000003">
    <property type="protein sequence ID" value="RZO20727.1"/>
    <property type="molecule type" value="Genomic_DNA"/>
</dbReference>
<accession>A0A520MHS8</accession>